<reference evidence="1" key="1">
    <citation type="submission" date="2020-05" db="UniProtKB">
        <authorList>
            <consortium name="EnsemblMetazoa"/>
        </authorList>
    </citation>
    <scope>IDENTIFICATION</scope>
    <source>
        <strain evidence="1">TTRI</strain>
    </source>
</reference>
<dbReference type="EnsemblMetazoa" id="GAUT006962-RA">
    <property type="protein sequence ID" value="GAUT006962-PA"/>
    <property type="gene ID" value="GAUT006962"/>
</dbReference>
<keyword evidence="2" id="KW-1185">Reference proteome</keyword>
<evidence type="ECO:0000313" key="2">
    <source>
        <dbReference type="Proteomes" id="UP000078200"/>
    </source>
</evidence>
<dbReference type="Proteomes" id="UP000078200">
    <property type="component" value="Unassembled WGS sequence"/>
</dbReference>
<dbReference type="AlphaFoldDB" id="A0A1A9UJL5"/>
<sequence length="570" mass="59982">MAHFLKDVLTQLNVLNAFRQAPRRLPNAASVPGSTSSCGSLPAPPLLAVGGLSSNSKFKSSRSICEPNFGSAGADLIIIFSTSSSCWYSYFAGLMRILLPPISSSLASFATSSIMTNSSEMSGLSTISNESGELSTTLLTLSGIPIKDEISSDSIRDKFPSSKCGCLVVVSDCAKVRNSNSDGDSLINFASLRTDFRPRLAASIDSCTSSSVWVTMSSINNYRYTQHLNCVGNEDIVDVAVVTAVVIDVCVVFVVVATVKCSSVKLILSSNDLPDIDSIVGDLITSRPLISSHVMATVLVKEYFRCGLFMLLSVGVRNVTSIVGGFSTAVVLEESCDRLTGSFLEVLFEAIVFKFVGHFSNPSGDDSLESSVSIDVGLKNTEWSGGKTSVIFKSINISGTCFLGDFFNSTGDESLESSLPSVKSAPGCSFSGDFFGSTGDESLESSLSSGFVLRMSESSGCNVSVIFGSNNNSGCASSVHVFGSTGDEILESSLSIEKSSPWSRCAASVSFGSISLSGRSFSGDFFGSTGDESLESRLSIVKSSPWSRCAASEISLALLVLKVVDQACQT</sequence>
<accession>A0A1A9UJL5</accession>
<dbReference type="VEuPathDB" id="VectorBase:GAUT006962"/>
<evidence type="ECO:0000313" key="1">
    <source>
        <dbReference type="EnsemblMetazoa" id="GAUT006962-PA"/>
    </source>
</evidence>
<name>A0A1A9UJL5_GLOAU</name>
<protein>
    <submittedName>
        <fullName evidence="1">Uncharacterized protein</fullName>
    </submittedName>
</protein>
<proteinExistence type="predicted"/>
<organism evidence="1 2">
    <name type="scientific">Glossina austeni</name>
    <name type="common">Savannah tsetse fly</name>
    <dbReference type="NCBI Taxonomy" id="7395"/>
    <lineage>
        <taxon>Eukaryota</taxon>
        <taxon>Metazoa</taxon>
        <taxon>Ecdysozoa</taxon>
        <taxon>Arthropoda</taxon>
        <taxon>Hexapoda</taxon>
        <taxon>Insecta</taxon>
        <taxon>Pterygota</taxon>
        <taxon>Neoptera</taxon>
        <taxon>Endopterygota</taxon>
        <taxon>Diptera</taxon>
        <taxon>Brachycera</taxon>
        <taxon>Muscomorpha</taxon>
        <taxon>Hippoboscoidea</taxon>
        <taxon>Glossinidae</taxon>
        <taxon>Glossina</taxon>
    </lineage>
</organism>